<evidence type="ECO:0000313" key="4">
    <source>
        <dbReference type="EMBL" id="EWG09928.1"/>
    </source>
</evidence>
<feature type="domain" description="DUF3298" evidence="2">
    <location>
        <begin position="243"/>
        <end position="312"/>
    </location>
</feature>
<evidence type="ECO:0000256" key="1">
    <source>
        <dbReference type="SAM" id="SignalP"/>
    </source>
</evidence>
<proteinExistence type="predicted"/>
<sequence length="316" mass="36224">MKKAKIAVMVLASFLLFFISIPSGASAKVMWDGAELKKGQIGRLTVLKNTELYKWDGSKKTPSRTLKAGENYRIYTFLPGKLGLGGGYYIDRDNKVKYETPSKVKLQALGVNFTNKKIGDFTYPQISSLVDNAAKERINAIIKSHFEGSYENAQNLEDEEEEHRWDYYYDYGYHVPEDEDWMYSYDYDVSYKVKYNENNLLSILVYDYMYTGGVHGMSTVTSYNFDLMKGVELQLSDVAKTSTARGKIKKYAITDLKNRAARGEMIFPEYLDEITIDNERPFYFTGSGIAIKFFEYEVAPYAAGMPEVKVPNKIFR</sequence>
<reference evidence="5" key="1">
    <citation type="submission" date="2013-03" db="EMBL/GenBank/DDBJ databases">
        <title>Draft genome sequence of Bacillus firmus DS1.</title>
        <authorList>
            <person name="Peng D."/>
            <person name="Zhu L."/>
            <person name="Sun M."/>
        </authorList>
    </citation>
    <scope>NUCLEOTIDE SEQUENCE [LARGE SCALE GENOMIC DNA]</scope>
    <source>
        <strain evidence="5">DS1</strain>
    </source>
</reference>
<dbReference type="Pfam" id="PF11738">
    <property type="entry name" value="DUF3298"/>
    <property type="match status" value="1"/>
</dbReference>
<comment type="caution">
    <text evidence="4">The sequence shown here is derived from an EMBL/GenBank/DDBJ whole genome shotgun (WGS) entry which is preliminary data.</text>
</comment>
<evidence type="ECO:0008006" key="6">
    <source>
        <dbReference type="Google" id="ProtNLM"/>
    </source>
</evidence>
<dbReference type="EMBL" id="APVL01000012">
    <property type="protein sequence ID" value="EWG09928.1"/>
    <property type="molecule type" value="Genomic_DNA"/>
</dbReference>
<keyword evidence="1" id="KW-0732">Signal</keyword>
<gene>
    <name evidence="4" type="ORF">PBF_16154</name>
</gene>
<name>W7KUP8_CYTFI</name>
<organism evidence="4 5">
    <name type="scientific">Cytobacillus firmus DS1</name>
    <dbReference type="NCBI Taxonomy" id="1307436"/>
    <lineage>
        <taxon>Bacteria</taxon>
        <taxon>Bacillati</taxon>
        <taxon>Bacillota</taxon>
        <taxon>Bacilli</taxon>
        <taxon>Bacillales</taxon>
        <taxon>Bacillaceae</taxon>
        <taxon>Cytobacillus</taxon>
    </lineage>
</organism>
<dbReference type="AlphaFoldDB" id="W7KUP8"/>
<dbReference type="PATRIC" id="fig|1307436.3.peg.3465"/>
<feature type="domain" description="Deacetylase PdaC" evidence="3">
    <location>
        <begin position="120"/>
        <end position="218"/>
    </location>
</feature>
<reference evidence="4 5" key="2">
    <citation type="journal article" date="2016" name="Sci. Rep.">
        <title>A novel serine protease, Sep1, from Bacillus firmus DS-1 has nematicidal activity and degrades multiple intestinal-associated nematode proteins.</title>
        <authorList>
            <person name="Geng C."/>
            <person name="Nie X."/>
            <person name="Tang Z."/>
            <person name="Zhang Y."/>
            <person name="Lin J."/>
            <person name="Sun M."/>
            <person name="Peng D."/>
        </authorList>
    </citation>
    <scope>NUCLEOTIDE SEQUENCE [LARGE SCALE GENOMIC DNA]</scope>
    <source>
        <strain evidence="4 5">DS1</strain>
    </source>
</reference>
<dbReference type="Gene3D" id="3.90.640.20">
    <property type="entry name" value="Heat-shock cognate protein, ATPase"/>
    <property type="match status" value="1"/>
</dbReference>
<dbReference type="RefSeq" id="WP_035330948.1">
    <property type="nucleotide sequence ID" value="NZ_APVL01000012.1"/>
</dbReference>
<feature type="signal peptide" evidence="1">
    <location>
        <begin position="1"/>
        <end position="27"/>
    </location>
</feature>
<evidence type="ECO:0000259" key="2">
    <source>
        <dbReference type="Pfam" id="PF11738"/>
    </source>
</evidence>
<protein>
    <recommendedName>
        <fullName evidence="6">DUF3298 domain-containing protein</fullName>
    </recommendedName>
</protein>
<evidence type="ECO:0000259" key="3">
    <source>
        <dbReference type="Pfam" id="PF13739"/>
    </source>
</evidence>
<accession>W7KUP8</accession>
<dbReference type="Pfam" id="PF13739">
    <property type="entry name" value="PdaC"/>
    <property type="match status" value="1"/>
</dbReference>
<dbReference type="Gene3D" id="3.30.565.40">
    <property type="entry name" value="Fervidobacterium nodosum Rt17-B1 like"/>
    <property type="match status" value="1"/>
</dbReference>
<evidence type="ECO:0000313" key="5">
    <source>
        <dbReference type="Proteomes" id="UP000019270"/>
    </source>
</evidence>
<dbReference type="InterPro" id="IPR025303">
    <property type="entry name" value="PdaC"/>
</dbReference>
<feature type="chain" id="PRO_5004895320" description="DUF3298 domain-containing protein" evidence="1">
    <location>
        <begin position="28"/>
        <end position="316"/>
    </location>
</feature>
<dbReference type="eggNOG" id="COG5513">
    <property type="taxonomic scope" value="Bacteria"/>
</dbReference>
<dbReference type="Proteomes" id="UP000019270">
    <property type="component" value="Unassembled WGS sequence"/>
</dbReference>
<dbReference type="InterPro" id="IPR037126">
    <property type="entry name" value="PdaC/RsiV-like_sf"/>
</dbReference>
<dbReference type="InterPro" id="IPR021729">
    <property type="entry name" value="DUF3298"/>
</dbReference>